<evidence type="ECO:0000256" key="1">
    <source>
        <dbReference type="ARBA" id="ARBA00009431"/>
    </source>
</evidence>
<keyword evidence="9" id="KW-1185">Reference proteome</keyword>
<dbReference type="HOGENOM" id="CLU_008523_10_3_1"/>
<name>A0A0D2E1H2_9EURO</name>
<evidence type="ECO:0008006" key="10">
    <source>
        <dbReference type="Google" id="ProtNLM"/>
    </source>
</evidence>
<evidence type="ECO:0000256" key="3">
    <source>
        <dbReference type="ARBA" id="ARBA00022670"/>
    </source>
</evidence>
<feature type="chain" id="PRO_5002256311" description="Carboxypeptidase D" evidence="7">
    <location>
        <begin position="43"/>
        <end position="620"/>
    </location>
</feature>
<dbReference type="PANTHER" id="PTHR11802:SF64">
    <property type="entry name" value="CARBOXYPEPTIDASE"/>
    <property type="match status" value="1"/>
</dbReference>
<keyword evidence="5" id="KW-0325">Glycoprotein</keyword>
<dbReference type="InterPro" id="IPR029058">
    <property type="entry name" value="AB_hydrolase_fold"/>
</dbReference>
<dbReference type="SUPFAM" id="SSF53474">
    <property type="entry name" value="alpha/beta-Hydrolases"/>
    <property type="match status" value="1"/>
</dbReference>
<dbReference type="GO" id="GO:0006508">
    <property type="term" value="P:proteolysis"/>
    <property type="evidence" value="ECO:0007669"/>
    <property type="project" value="UniProtKB-KW"/>
</dbReference>
<sequence length="620" mass="68313">MRPLLRRGLRPSSHSLVDGCVKMYPLLSAALLLVCASQSVVAQFVTPPKNLTSKEGYAGVNVRYKSVPAGICEQNPKVKSYSGYADVAPGQHIFWWFFEARHGNASEAPLTIWINGGPGSSSMIGLFQELGPCSVDSDGNAVNNPYSWSEVSNMIFIDQPTQVGLSYSSPVPAYLDPESSNLVELPHNKCPGYAADWDCGTYSYFNQSLTANSTPAAAPNFWKTLQGFMGAFPQYAREGVYFTTESYGGHYGPIFSEYFEEQNAKNIKGAHNISLEGVLIGNGWYDPLIQYQAYYNFSVSPGNTYGYDPFNQSVKDQWYNNLYGPGNCYNQTVDCNERGINEICTAADNFCLAQVENLYDIYLGRDEYDFRYLMPDPFPPTYYVDYLNSAPVQAAIGAYVNFTESNSAVGSAFGTTGDDDREIGTVEALKKLLAQGIKVVMYFGDADYNCNWLGGQVVAEHVNAPGYAGAGFVNISSSDGVVHGQVRQSGKFAFVRIYESGHEVPFYQPLVSLELLNRTMHGVDIATGKTKVGSGYKTSGPKVSTYQEGNATVQFEVVPEDAVYNVTTAMPQNGTTTKTGSGRGEKRKQKQKQKQKARRKRTKRDFMTVKGGRWVLMDEQ</sequence>
<dbReference type="InterPro" id="IPR001563">
    <property type="entry name" value="Peptidase_S10"/>
</dbReference>
<evidence type="ECO:0000256" key="5">
    <source>
        <dbReference type="ARBA" id="ARBA00023180"/>
    </source>
</evidence>
<gene>
    <name evidence="8" type="ORF">PV05_10991</name>
</gene>
<dbReference type="EMBL" id="KN847323">
    <property type="protein sequence ID" value="KIW49298.1"/>
    <property type="molecule type" value="Genomic_DNA"/>
</dbReference>
<dbReference type="PRINTS" id="PR00724">
    <property type="entry name" value="CRBOXYPTASEC"/>
</dbReference>
<organism evidence="8 9">
    <name type="scientific">Exophiala xenobiotica</name>
    <dbReference type="NCBI Taxonomy" id="348802"/>
    <lineage>
        <taxon>Eukaryota</taxon>
        <taxon>Fungi</taxon>
        <taxon>Dikarya</taxon>
        <taxon>Ascomycota</taxon>
        <taxon>Pezizomycotina</taxon>
        <taxon>Eurotiomycetes</taxon>
        <taxon>Chaetothyriomycetidae</taxon>
        <taxon>Chaetothyriales</taxon>
        <taxon>Herpotrichiellaceae</taxon>
        <taxon>Exophiala</taxon>
    </lineage>
</organism>
<accession>A0A0D2E1H2</accession>
<dbReference type="GO" id="GO:0000324">
    <property type="term" value="C:fungal-type vacuole"/>
    <property type="evidence" value="ECO:0007669"/>
    <property type="project" value="TreeGrafter"/>
</dbReference>
<feature type="compositionally biased region" description="Basic residues" evidence="6">
    <location>
        <begin position="585"/>
        <end position="603"/>
    </location>
</feature>
<keyword evidence="2" id="KW-0121">Carboxypeptidase</keyword>
<keyword evidence="7" id="KW-0732">Signal</keyword>
<keyword evidence="3" id="KW-0645">Protease</keyword>
<dbReference type="Pfam" id="PF00450">
    <property type="entry name" value="Peptidase_S10"/>
    <property type="match status" value="2"/>
</dbReference>
<reference evidence="8 9" key="1">
    <citation type="submission" date="2015-01" db="EMBL/GenBank/DDBJ databases">
        <title>The Genome Sequence of Exophiala xenobiotica CBS118157.</title>
        <authorList>
            <consortium name="The Broad Institute Genomics Platform"/>
            <person name="Cuomo C."/>
            <person name="de Hoog S."/>
            <person name="Gorbushina A."/>
            <person name="Stielow B."/>
            <person name="Teixiera M."/>
            <person name="Abouelleil A."/>
            <person name="Chapman S.B."/>
            <person name="Priest M."/>
            <person name="Young S.K."/>
            <person name="Wortman J."/>
            <person name="Nusbaum C."/>
            <person name="Birren B."/>
        </authorList>
    </citation>
    <scope>NUCLEOTIDE SEQUENCE [LARGE SCALE GENOMIC DNA]</scope>
    <source>
        <strain evidence="8 9">CBS 118157</strain>
    </source>
</reference>
<evidence type="ECO:0000313" key="8">
    <source>
        <dbReference type="EMBL" id="KIW49298.1"/>
    </source>
</evidence>
<dbReference type="Proteomes" id="UP000054342">
    <property type="component" value="Unassembled WGS sequence"/>
</dbReference>
<evidence type="ECO:0000256" key="4">
    <source>
        <dbReference type="ARBA" id="ARBA00022801"/>
    </source>
</evidence>
<evidence type="ECO:0000256" key="2">
    <source>
        <dbReference type="ARBA" id="ARBA00022645"/>
    </source>
</evidence>
<feature type="signal peptide" evidence="7">
    <location>
        <begin position="1"/>
        <end position="42"/>
    </location>
</feature>
<evidence type="ECO:0000313" key="9">
    <source>
        <dbReference type="Proteomes" id="UP000054342"/>
    </source>
</evidence>
<dbReference type="RefSeq" id="XP_013309882.1">
    <property type="nucleotide sequence ID" value="XM_013454428.1"/>
</dbReference>
<dbReference type="GO" id="GO:0004185">
    <property type="term" value="F:serine-type carboxypeptidase activity"/>
    <property type="evidence" value="ECO:0007669"/>
    <property type="project" value="InterPro"/>
</dbReference>
<feature type="region of interest" description="Disordered" evidence="6">
    <location>
        <begin position="567"/>
        <end position="608"/>
    </location>
</feature>
<feature type="compositionally biased region" description="Polar residues" evidence="6">
    <location>
        <begin position="567"/>
        <end position="580"/>
    </location>
</feature>
<proteinExistence type="inferred from homology"/>
<protein>
    <recommendedName>
        <fullName evidence="10">Carboxypeptidase D</fullName>
    </recommendedName>
</protein>
<dbReference type="OrthoDB" id="443318at2759"/>
<dbReference type="STRING" id="348802.A0A0D2E1H2"/>
<dbReference type="AlphaFoldDB" id="A0A0D2E1H2"/>
<dbReference type="MEROPS" id="S10.008"/>
<comment type="similarity">
    <text evidence="1">Belongs to the peptidase S10 family.</text>
</comment>
<keyword evidence="4" id="KW-0378">Hydrolase</keyword>
<dbReference type="GeneID" id="25332899"/>
<evidence type="ECO:0000256" key="7">
    <source>
        <dbReference type="SAM" id="SignalP"/>
    </source>
</evidence>
<dbReference type="PANTHER" id="PTHR11802">
    <property type="entry name" value="SERINE PROTEASE FAMILY S10 SERINE CARBOXYPEPTIDASE"/>
    <property type="match status" value="1"/>
</dbReference>
<evidence type="ECO:0000256" key="6">
    <source>
        <dbReference type="SAM" id="MobiDB-lite"/>
    </source>
</evidence>
<dbReference type="Gene3D" id="3.40.50.1820">
    <property type="entry name" value="alpha/beta hydrolase"/>
    <property type="match status" value="1"/>
</dbReference>